<evidence type="ECO:0000313" key="4">
    <source>
        <dbReference type="Proteomes" id="UP000252698"/>
    </source>
</evidence>
<dbReference type="Proteomes" id="UP000252698">
    <property type="component" value="Chromosome"/>
</dbReference>
<evidence type="ECO:0000256" key="1">
    <source>
        <dbReference type="SAM" id="Phobius"/>
    </source>
</evidence>
<evidence type="ECO:0000313" key="3">
    <source>
        <dbReference type="EMBL" id="AXE76512.1"/>
    </source>
</evidence>
<dbReference type="KEGG" id="sata:C5746_05730"/>
<dbReference type="GO" id="GO:0016491">
    <property type="term" value="F:oxidoreductase activity"/>
    <property type="evidence" value="ECO:0007669"/>
    <property type="project" value="InterPro"/>
</dbReference>
<feature type="domain" description="Thioredoxin" evidence="2">
    <location>
        <begin position="50"/>
        <end position="177"/>
    </location>
</feature>
<dbReference type="PROSITE" id="PS51352">
    <property type="entry name" value="THIOREDOXIN_2"/>
    <property type="match status" value="1"/>
</dbReference>
<proteinExistence type="predicted"/>
<dbReference type="Pfam" id="PF08534">
    <property type="entry name" value="Redoxin"/>
    <property type="match status" value="1"/>
</dbReference>
<organism evidence="3 4">
    <name type="scientific">Streptomyces atratus</name>
    <dbReference type="NCBI Taxonomy" id="1893"/>
    <lineage>
        <taxon>Bacteria</taxon>
        <taxon>Bacillati</taxon>
        <taxon>Actinomycetota</taxon>
        <taxon>Actinomycetes</taxon>
        <taxon>Kitasatosporales</taxon>
        <taxon>Streptomycetaceae</taxon>
        <taxon>Streptomyces</taxon>
    </lineage>
</organism>
<name>A0A2Z5J872_STRAR</name>
<keyword evidence="1" id="KW-0472">Membrane</keyword>
<reference evidence="3 4" key="1">
    <citation type="journal article" date="2018" name="Front. Microbiol.">
        <title>Genome Sequencing of Streptomyces atratus SCSIOZH16 and Activation Production of Nocardamine via Metabolic Engineering.</title>
        <authorList>
            <person name="Li Y."/>
            <person name="Zhang C."/>
            <person name="Liu C."/>
            <person name="Ju J."/>
            <person name="Ma J."/>
        </authorList>
    </citation>
    <scope>NUCLEOTIDE SEQUENCE [LARGE SCALE GENOMIC DNA]</scope>
    <source>
        <strain evidence="3 4">SCSIO_ZH16</strain>
    </source>
</reference>
<protein>
    <recommendedName>
        <fullName evidence="2">Thioredoxin domain-containing protein</fullName>
    </recommendedName>
</protein>
<dbReference type="InterPro" id="IPR013740">
    <property type="entry name" value="Redoxin"/>
</dbReference>
<dbReference type="AlphaFoldDB" id="A0A2Z5J872"/>
<dbReference type="InterPro" id="IPR036249">
    <property type="entry name" value="Thioredoxin-like_sf"/>
</dbReference>
<keyword evidence="1" id="KW-0812">Transmembrane</keyword>
<keyword evidence="1" id="KW-1133">Transmembrane helix</keyword>
<dbReference type="EMBL" id="CP027306">
    <property type="protein sequence ID" value="AXE76512.1"/>
    <property type="molecule type" value="Genomic_DNA"/>
</dbReference>
<dbReference type="SUPFAM" id="SSF52833">
    <property type="entry name" value="Thioredoxin-like"/>
    <property type="match status" value="1"/>
</dbReference>
<dbReference type="InterPro" id="IPR013766">
    <property type="entry name" value="Thioredoxin_domain"/>
</dbReference>
<accession>A0A2Z5J872</accession>
<feature type="transmembrane region" description="Helical" evidence="1">
    <location>
        <begin position="6"/>
        <end position="28"/>
    </location>
</feature>
<evidence type="ECO:0000259" key="2">
    <source>
        <dbReference type="PROSITE" id="PS51352"/>
    </source>
</evidence>
<dbReference type="Gene3D" id="3.40.30.10">
    <property type="entry name" value="Glutaredoxin"/>
    <property type="match status" value="1"/>
</dbReference>
<sequence length="185" mass="19000">MIMSYLIAAVVLVGALCLLDLLLTVGLIRKLRAQQAPRTSADGFAGEGMLPPGAIVGAFETRTVDGSPLRSRDLSTGTVVVFLSPGCPPCHAQLPRVVAALGAAPANRAVAVVAGGMDGDPETEQLLKELGPVARVVHEPGKGPVTEAFAARAFPVMCRVRAAGDELVVEAVGEHVLPTPVPVAQ</sequence>
<gene>
    <name evidence="3" type="ORF">C5746_05730</name>
</gene>